<evidence type="ECO:0000313" key="3">
    <source>
        <dbReference type="Proteomes" id="UP000017127"/>
    </source>
</evidence>
<sequence>MISPRTSTARLIRSPDPGAIANSTKTQTVLKSELNSHSRFLVKFLSIEWF</sequence>
<proteinExistence type="predicted"/>
<accession>U7QE36</accession>
<evidence type="ECO:0000256" key="1">
    <source>
        <dbReference type="SAM" id="MobiDB-lite"/>
    </source>
</evidence>
<protein>
    <submittedName>
        <fullName evidence="2">Uncharacterized protein</fullName>
    </submittedName>
</protein>
<comment type="caution">
    <text evidence="2">The sequence shown here is derived from an EMBL/GenBank/DDBJ whole genome shotgun (WGS) entry which is preliminary data.</text>
</comment>
<feature type="region of interest" description="Disordered" evidence="1">
    <location>
        <begin position="1"/>
        <end position="24"/>
    </location>
</feature>
<dbReference type="EMBL" id="AUZM01000061">
    <property type="protein sequence ID" value="ERT05305.1"/>
    <property type="molecule type" value="Genomic_DNA"/>
</dbReference>
<name>U7QE36_9CYAN</name>
<dbReference type="AlphaFoldDB" id="U7QE36"/>
<gene>
    <name evidence="2" type="ORF">M595_4737</name>
</gene>
<evidence type="ECO:0000313" key="2">
    <source>
        <dbReference type="EMBL" id="ERT05305.1"/>
    </source>
</evidence>
<reference evidence="2 3" key="1">
    <citation type="journal article" date="2013" name="Front. Microbiol.">
        <title>Comparative genomic analyses of the cyanobacterium, Lyngbya aestuarii BL J, a powerful hydrogen producer.</title>
        <authorList>
            <person name="Kothari A."/>
            <person name="Vaughn M."/>
            <person name="Garcia-Pichel F."/>
        </authorList>
    </citation>
    <scope>NUCLEOTIDE SEQUENCE [LARGE SCALE GENOMIC DNA]</scope>
    <source>
        <strain evidence="2 3">BL J</strain>
    </source>
</reference>
<keyword evidence="3" id="KW-1185">Reference proteome</keyword>
<dbReference type="Proteomes" id="UP000017127">
    <property type="component" value="Unassembled WGS sequence"/>
</dbReference>
<organism evidence="2 3">
    <name type="scientific">Lyngbya aestuarii BL J</name>
    <dbReference type="NCBI Taxonomy" id="1348334"/>
    <lineage>
        <taxon>Bacteria</taxon>
        <taxon>Bacillati</taxon>
        <taxon>Cyanobacteriota</taxon>
        <taxon>Cyanophyceae</taxon>
        <taxon>Oscillatoriophycideae</taxon>
        <taxon>Oscillatoriales</taxon>
        <taxon>Microcoleaceae</taxon>
        <taxon>Lyngbya</taxon>
    </lineage>
</organism>